<reference evidence="2" key="1">
    <citation type="journal article" date="2018" name="Genome Biol. Evol.">
        <title>Genomics and development of Lentinus tigrinus, a white-rot wood-decaying mushroom with dimorphic fruiting bodies.</title>
        <authorList>
            <person name="Wu B."/>
            <person name="Xu Z."/>
            <person name="Knudson A."/>
            <person name="Carlson A."/>
            <person name="Chen N."/>
            <person name="Kovaka S."/>
            <person name="LaButti K."/>
            <person name="Lipzen A."/>
            <person name="Pennachio C."/>
            <person name="Riley R."/>
            <person name="Schakwitz W."/>
            <person name="Umezawa K."/>
            <person name="Ohm R.A."/>
            <person name="Grigoriev I.V."/>
            <person name="Nagy L.G."/>
            <person name="Gibbons J."/>
            <person name="Hibbett D."/>
        </authorList>
    </citation>
    <scope>NUCLEOTIDE SEQUENCE [LARGE SCALE GENOMIC DNA]</scope>
    <source>
        <strain evidence="2">ALCF2SS1-6</strain>
    </source>
</reference>
<gene>
    <name evidence="2" type="ORF">L227DRAFT_69071</name>
</gene>
<name>A0A5C2SDV2_9APHY</name>
<proteinExistence type="predicted"/>
<organism evidence="2 3">
    <name type="scientific">Lentinus tigrinus ALCF2SS1-6</name>
    <dbReference type="NCBI Taxonomy" id="1328759"/>
    <lineage>
        <taxon>Eukaryota</taxon>
        <taxon>Fungi</taxon>
        <taxon>Dikarya</taxon>
        <taxon>Basidiomycota</taxon>
        <taxon>Agaricomycotina</taxon>
        <taxon>Agaricomycetes</taxon>
        <taxon>Polyporales</taxon>
        <taxon>Polyporaceae</taxon>
        <taxon>Lentinus</taxon>
    </lineage>
</organism>
<feature type="compositionally biased region" description="Low complexity" evidence="1">
    <location>
        <begin position="72"/>
        <end position="87"/>
    </location>
</feature>
<keyword evidence="3" id="KW-1185">Reference proteome</keyword>
<accession>A0A5C2SDV2</accession>
<dbReference type="Proteomes" id="UP000313359">
    <property type="component" value="Unassembled WGS sequence"/>
</dbReference>
<protein>
    <submittedName>
        <fullName evidence="2">Uncharacterized protein</fullName>
    </submittedName>
</protein>
<feature type="region of interest" description="Disordered" evidence="1">
    <location>
        <begin position="60"/>
        <end position="94"/>
    </location>
</feature>
<evidence type="ECO:0000313" key="2">
    <source>
        <dbReference type="EMBL" id="RPD61438.1"/>
    </source>
</evidence>
<sequence length="94" mass="10725">MRTQCIRGPSTDRVTALLFLATVGSALRWPSSFKLQVLRHIQLFLYRTWHGTCTCPRRTRRGLHGEPGSVNTCTSRESSSSTTTRSRGVQWEWT</sequence>
<evidence type="ECO:0000313" key="3">
    <source>
        <dbReference type="Proteomes" id="UP000313359"/>
    </source>
</evidence>
<evidence type="ECO:0000256" key="1">
    <source>
        <dbReference type="SAM" id="MobiDB-lite"/>
    </source>
</evidence>
<dbReference type="EMBL" id="ML122262">
    <property type="protein sequence ID" value="RPD61438.1"/>
    <property type="molecule type" value="Genomic_DNA"/>
</dbReference>
<dbReference type="AlphaFoldDB" id="A0A5C2SDV2"/>